<dbReference type="EMBL" id="KC013024">
    <property type="protein sequence ID" value="AFY98321.1"/>
    <property type="molecule type" value="Genomic_DNA"/>
</dbReference>
<gene>
    <name evidence="1" type="ORF">phiLN6B_032</name>
</gene>
<dbReference type="KEGG" id="vg:19735471"/>
<accession>A0A059PAD9</accession>
<organism evidence="1 2">
    <name type="scientific">Leuconostoc phage phiLN6B</name>
    <dbReference type="NCBI Taxonomy" id="1262520"/>
    <lineage>
        <taxon>Viruses</taxon>
        <taxon>Duplodnaviria</taxon>
        <taxon>Heunggongvirae</taxon>
        <taxon>Uroviricota</taxon>
        <taxon>Caudoviricetes</taxon>
        <taxon>Mccleskeyvirinae</taxon>
        <taxon>Limdunavirus</taxon>
        <taxon>Limdunavirus Lmd1</taxon>
    </lineage>
</organism>
<reference evidence="1 2" key="1">
    <citation type="journal article" date="2014" name="Int. J. Food Microbiol.">
        <title>Sequence and comparative analysis of Leuconostoc dairy bacteriophages.</title>
        <authorList>
            <person name="Kot W."/>
            <person name="Hansen L.H."/>
            <person name="Neve H."/>
            <person name="Hammer K."/>
            <person name="Jacobsen S."/>
            <person name="Pedersen P.D."/>
            <person name="Sorensen S.J."/>
            <person name="Heller K.J."/>
            <person name="Vogensen F.K."/>
        </authorList>
    </citation>
    <scope>NUCLEOTIDE SEQUENCE [LARGE SCALE GENOMIC DNA]</scope>
</reference>
<proteinExistence type="predicted"/>
<evidence type="ECO:0000313" key="2">
    <source>
        <dbReference type="Proteomes" id="UP000207661"/>
    </source>
</evidence>
<evidence type="ECO:0000313" key="1">
    <source>
        <dbReference type="EMBL" id="AFY98321.1"/>
    </source>
</evidence>
<protein>
    <submittedName>
        <fullName evidence="1">Uncharacterized protein</fullName>
    </submittedName>
</protein>
<dbReference type="RefSeq" id="YP_009044328.1">
    <property type="nucleotide sequence ID" value="NC_024380.1"/>
</dbReference>
<sequence>MMQFDEMIEKLLNNEDYNNDGLSVDEAITLIEVLRFEYGPTVEITKKQYNTFKWHKDNLDFSACLATFQNYNGETRMGLKFDDLKGNLSDEDIMQIWLHPETIKVVDE</sequence>
<name>A0A059PAD9_9CAUD</name>
<dbReference type="GeneID" id="19735471"/>
<dbReference type="Proteomes" id="UP000207661">
    <property type="component" value="Segment"/>
</dbReference>